<protein>
    <submittedName>
        <fullName evidence="1">Uncharacterized protein</fullName>
    </submittedName>
</protein>
<organism evidence="1 2">
    <name type="scientific">Filimonas lacunae</name>
    <dbReference type="NCBI Taxonomy" id="477680"/>
    <lineage>
        <taxon>Bacteria</taxon>
        <taxon>Pseudomonadati</taxon>
        <taxon>Bacteroidota</taxon>
        <taxon>Chitinophagia</taxon>
        <taxon>Chitinophagales</taxon>
        <taxon>Chitinophagaceae</taxon>
        <taxon>Filimonas</taxon>
    </lineage>
</organism>
<dbReference type="OrthoDB" id="674804at2"/>
<dbReference type="Proteomes" id="UP000186917">
    <property type="component" value="Unassembled WGS sequence"/>
</dbReference>
<sequence length="104" mass="11670">MKQYYYKKTYSAGEAQIVFFKGTESDGIFRNVFGALSSARPMIRNIGELWTNNEMVVNVDSDLGNFVLSKDMSNTSCIVARKNAKCIEQIDQLLAADPMFVRAS</sequence>
<evidence type="ECO:0000313" key="1">
    <source>
        <dbReference type="EMBL" id="SIS99076.1"/>
    </source>
</evidence>
<evidence type="ECO:0000313" key="2">
    <source>
        <dbReference type="Proteomes" id="UP000186917"/>
    </source>
</evidence>
<keyword evidence="2" id="KW-1185">Reference proteome</keyword>
<dbReference type="RefSeq" id="WP_076378346.1">
    <property type="nucleotide sequence ID" value="NZ_AP017422.1"/>
</dbReference>
<proteinExistence type="predicted"/>
<name>A0A173MH63_9BACT</name>
<dbReference type="KEGG" id="fln:FLA_2856"/>
<reference evidence="2" key="1">
    <citation type="submission" date="2017-01" db="EMBL/GenBank/DDBJ databases">
        <authorList>
            <person name="Varghese N."/>
            <person name="Submissions S."/>
        </authorList>
    </citation>
    <scope>NUCLEOTIDE SEQUENCE [LARGE SCALE GENOMIC DNA]</scope>
    <source>
        <strain evidence="2">DSM 21054</strain>
    </source>
</reference>
<dbReference type="EMBL" id="FTOR01000002">
    <property type="protein sequence ID" value="SIS99076.1"/>
    <property type="molecule type" value="Genomic_DNA"/>
</dbReference>
<dbReference type="AlphaFoldDB" id="A0A173MH63"/>
<gene>
    <name evidence="1" type="ORF">SAMN05421788_102530</name>
</gene>
<accession>A0A173MH63</accession>